<reference evidence="3 4" key="1">
    <citation type="submission" date="2016-08" db="EMBL/GenBank/DDBJ databases">
        <authorList>
            <person name="Seilhamer J.J."/>
        </authorList>
    </citation>
    <scope>NUCLEOTIDE SEQUENCE [LARGE SCALE GENOMIC DNA]</scope>
    <source>
        <strain evidence="3 4">DX4</strain>
    </source>
</reference>
<organism evidence="3 4">
    <name type="scientific">Pedobacter steynii</name>
    <dbReference type="NCBI Taxonomy" id="430522"/>
    <lineage>
        <taxon>Bacteria</taxon>
        <taxon>Pseudomonadati</taxon>
        <taxon>Bacteroidota</taxon>
        <taxon>Sphingobacteriia</taxon>
        <taxon>Sphingobacteriales</taxon>
        <taxon>Sphingobacteriaceae</taxon>
        <taxon>Pedobacter</taxon>
    </lineage>
</organism>
<dbReference type="SUPFAM" id="SSF55347">
    <property type="entry name" value="Glyceraldehyde-3-phosphate dehydrogenase-like, C-terminal domain"/>
    <property type="match status" value="1"/>
</dbReference>
<dbReference type="Pfam" id="PF22725">
    <property type="entry name" value="GFO_IDH_MocA_C3"/>
    <property type="match status" value="1"/>
</dbReference>
<dbReference type="InterPro" id="IPR055170">
    <property type="entry name" value="GFO_IDH_MocA-like_dom"/>
</dbReference>
<dbReference type="AlphaFoldDB" id="A0A1D7QE73"/>
<dbReference type="InterPro" id="IPR000683">
    <property type="entry name" value="Gfo/Idh/MocA-like_OxRdtase_N"/>
</dbReference>
<evidence type="ECO:0000259" key="2">
    <source>
        <dbReference type="Pfam" id="PF22725"/>
    </source>
</evidence>
<dbReference type="InterPro" id="IPR051450">
    <property type="entry name" value="Gfo/Idh/MocA_Oxidoreductases"/>
</dbReference>
<evidence type="ECO:0000313" key="4">
    <source>
        <dbReference type="Proteomes" id="UP000094313"/>
    </source>
</evidence>
<feature type="domain" description="Gfo/Idh/MocA-like oxidoreductase N-terminal" evidence="1">
    <location>
        <begin position="1"/>
        <end position="105"/>
    </location>
</feature>
<evidence type="ECO:0000259" key="1">
    <source>
        <dbReference type="Pfam" id="PF01408"/>
    </source>
</evidence>
<dbReference type="SUPFAM" id="SSF51735">
    <property type="entry name" value="NAD(P)-binding Rossmann-fold domains"/>
    <property type="match status" value="1"/>
</dbReference>
<dbReference type="Gene3D" id="3.40.50.720">
    <property type="entry name" value="NAD(P)-binding Rossmann-like Domain"/>
    <property type="match status" value="1"/>
</dbReference>
<dbReference type="PANTHER" id="PTHR43377">
    <property type="entry name" value="BILIVERDIN REDUCTASE A"/>
    <property type="match status" value="1"/>
</dbReference>
<protein>
    <submittedName>
        <fullName evidence="3">Oxidoreductase</fullName>
    </submittedName>
</protein>
<dbReference type="KEGG" id="psty:BFS30_06870"/>
<feature type="domain" description="GFO/IDH/MocA-like oxidoreductase" evidence="2">
    <location>
        <begin position="124"/>
        <end position="241"/>
    </location>
</feature>
<dbReference type="OrthoDB" id="9815825at2"/>
<dbReference type="Pfam" id="PF01408">
    <property type="entry name" value="GFO_IDH_MocA"/>
    <property type="match status" value="1"/>
</dbReference>
<evidence type="ECO:0000313" key="3">
    <source>
        <dbReference type="EMBL" id="AOM76915.1"/>
    </source>
</evidence>
<keyword evidence="4" id="KW-1185">Reference proteome</keyword>
<dbReference type="InterPro" id="IPR036291">
    <property type="entry name" value="NAD(P)-bd_dom_sf"/>
</dbReference>
<name>A0A1D7QE73_9SPHI</name>
<dbReference type="EMBL" id="CP017141">
    <property type="protein sequence ID" value="AOM76915.1"/>
    <property type="molecule type" value="Genomic_DNA"/>
</dbReference>
<gene>
    <name evidence="3" type="ORF">BFS30_06870</name>
</gene>
<dbReference type="RefSeq" id="WP_069378608.1">
    <property type="nucleotide sequence ID" value="NZ_CP017141.1"/>
</dbReference>
<dbReference type="PANTHER" id="PTHR43377:SF1">
    <property type="entry name" value="BILIVERDIN REDUCTASE A"/>
    <property type="match status" value="1"/>
</dbReference>
<proteinExistence type="predicted"/>
<dbReference type="Gene3D" id="3.30.360.10">
    <property type="entry name" value="Dihydrodipicolinate Reductase, domain 2"/>
    <property type="match status" value="1"/>
</dbReference>
<dbReference type="GO" id="GO:0000166">
    <property type="term" value="F:nucleotide binding"/>
    <property type="evidence" value="ECO:0007669"/>
    <property type="project" value="InterPro"/>
</dbReference>
<dbReference type="Proteomes" id="UP000094313">
    <property type="component" value="Chromosome"/>
</dbReference>
<accession>A0A1D7QE73</accession>
<sequence>MNVLIVGLGSIAQKHINALRKISTAISFFALRSSTKAVKVDGVSDIYDISVIPSLSIDFAIISNPTAFHKQAVSALIPFKIPLFIEKPVFDRLEVAELLQEIKKNNIITYVACNLRFLGCLVFLKEFLKGKRINEVNSYCGSYLPDWRPEKDFRTVYSANKEMGGGVHIDLIHEIDYLYWLFNAPVDVFVTKSNRSSLNISAVDYANYILSYPQYHVSVVLNYYRRDPKRSLEVLLESGTVYVDLLQNTVTFQNEIIYSSDKSVLDTYEDQLTFFTEEILKNNAKFNTIDEAFEVLKLCITND</sequence>